<dbReference type="EMBL" id="JAHQCX010000001">
    <property type="protein sequence ID" value="MBU9724402.1"/>
    <property type="molecule type" value="Genomic_DNA"/>
</dbReference>
<feature type="transmembrane region" description="Helical" evidence="1">
    <location>
        <begin position="20"/>
        <end position="36"/>
    </location>
</feature>
<evidence type="ECO:0000256" key="1">
    <source>
        <dbReference type="SAM" id="Phobius"/>
    </source>
</evidence>
<dbReference type="InterPro" id="IPR010093">
    <property type="entry name" value="SinI_DNA-bd"/>
</dbReference>
<accession>A0ABS6K1S8</accession>
<keyword evidence="1" id="KW-0812">Transmembrane</keyword>
<evidence type="ECO:0000259" key="2">
    <source>
        <dbReference type="Pfam" id="PF12728"/>
    </source>
</evidence>
<dbReference type="Proteomes" id="UP001314681">
    <property type="component" value="Unassembled WGS sequence"/>
</dbReference>
<dbReference type="NCBIfam" id="TIGR01764">
    <property type="entry name" value="excise"/>
    <property type="match status" value="1"/>
</dbReference>
<keyword evidence="4" id="KW-1185">Reference proteome</keyword>
<gene>
    <name evidence="3" type="ORF">KTH90_00090</name>
</gene>
<name>A0ABS6K1S8_9FIRM</name>
<reference evidence="3 4" key="1">
    <citation type="submission" date="2021-06" db="EMBL/GenBank/DDBJ databases">
        <title>Description of novel taxa of the family Lachnospiraceae.</title>
        <authorList>
            <person name="Chaplin A.V."/>
            <person name="Sokolova S.R."/>
            <person name="Pikina A.P."/>
            <person name="Korzhanova M."/>
            <person name="Belova V."/>
            <person name="Korostin D."/>
            <person name="Efimov B.A."/>
        </authorList>
    </citation>
    <scope>NUCLEOTIDE SEQUENCE [LARGE SCALE GENOMIC DNA]</scope>
    <source>
        <strain evidence="3 4">ASD4241</strain>
    </source>
</reference>
<dbReference type="Pfam" id="PF12728">
    <property type="entry name" value="HTH_17"/>
    <property type="match status" value="1"/>
</dbReference>
<dbReference type="InterPro" id="IPR041657">
    <property type="entry name" value="HTH_17"/>
</dbReference>
<evidence type="ECO:0000313" key="3">
    <source>
        <dbReference type="EMBL" id="MBU9724402.1"/>
    </source>
</evidence>
<keyword evidence="1" id="KW-0472">Membrane</keyword>
<keyword evidence="1" id="KW-1133">Transmembrane helix</keyword>
<protein>
    <submittedName>
        <fullName evidence="3">Helix-turn-helix domain-containing protein</fullName>
    </submittedName>
</protein>
<evidence type="ECO:0000313" key="4">
    <source>
        <dbReference type="Proteomes" id="UP001314681"/>
    </source>
</evidence>
<proteinExistence type="predicted"/>
<feature type="domain" description="Helix-turn-helix" evidence="2">
    <location>
        <begin position="5"/>
        <end position="50"/>
    </location>
</feature>
<organism evidence="3 4">
    <name type="scientific">Diplocloster modestus</name>
    <dbReference type="NCBI Taxonomy" id="2850322"/>
    <lineage>
        <taxon>Bacteria</taxon>
        <taxon>Bacillati</taxon>
        <taxon>Bacillota</taxon>
        <taxon>Clostridia</taxon>
        <taxon>Lachnospirales</taxon>
        <taxon>Lachnospiraceae</taxon>
        <taxon>Diplocloster</taxon>
    </lineage>
</organism>
<sequence>MEELLYTVEEASKILKTNINYVYELLNYGIIPYLVLGRRKIRRQALEDFLIKYEGYDLSNPDDIKKIREDGVA</sequence>
<comment type="caution">
    <text evidence="3">The sequence shown here is derived from an EMBL/GenBank/DDBJ whole genome shotgun (WGS) entry which is preliminary data.</text>
</comment>
<dbReference type="RefSeq" id="WP_238725991.1">
    <property type="nucleotide sequence ID" value="NZ_JAHQCX010000001.1"/>
</dbReference>